<keyword evidence="1" id="KW-0378">Hydrolase</keyword>
<evidence type="ECO:0000313" key="5">
    <source>
        <dbReference type="Proteomes" id="UP000220922"/>
    </source>
</evidence>
<evidence type="ECO:0000256" key="1">
    <source>
        <dbReference type="ARBA" id="ARBA00022801"/>
    </source>
</evidence>
<dbReference type="InterPro" id="IPR013663">
    <property type="entry name" value="Helicase_SWF/SNF/SWI_bac"/>
</dbReference>
<dbReference type="Pfam" id="PF08455">
    <property type="entry name" value="SNF2_assoc"/>
    <property type="match status" value="1"/>
</dbReference>
<dbReference type="InterPro" id="IPR049730">
    <property type="entry name" value="SNF2/RAD54-like_C"/>
</dbReference>
<dbReference type="GO" id="GO:0005524">
    <property type="term" value="F:ATP binding"/>
    <property type="evidence" value="ECO:0007669"/>
    <property type="project" value="InterPro"/>
</dbReference>
<name>A0A2H3L2P0_9CHLR</name>
<dbReference type="GO" id="GO:0004674">
    <property type="term" value="F:protein serine/threonine kinase activity"/>
    <property type="evidence" value="ECO:0007669"/>
    <property type="project" value="UniProtKB-KW"/>
</dbReference>
<keyword evidence="4" id="KW-0808">Transferase</keyword>
<dbReference type="Gene3D" id="3.40.50.10810">
    <property type="entry name" value="Tandem AAA-ATPase domain"/>
    <property type="match status" value="1"/>
</dbReference>
<keyword evidence="4" id="KW-0418">Kinase</keyword>
<feature type="domain" description="Helicase C-terminal" evidence="3">
    <location>
        <begin position="901"/>
        <end position="1050"/>
    </location>
</feature>
<dbReference type="SMART" id="SM00490">
    <property type="entry name" value="HELICc"/>
    <property type="match status" value="1"/>
</dbReference>
<sequence length="1063" mass="120611">MLLLTAETLPIDYLLKNTHPTTVKAGRELYERGAARVIESTHLAAKLEVEEPGKELVYVTVTLAGNQIYVNTSARTQYGWGLCKHRVAGVLTLRDYLQANPPSVWRAVLDRAIHAPPRRTTTAALNNVILFSLQERGQSWALLPYSLNGRFLPPDHEGNPDRVAQAIEQDKLAEQVKMIRSQINPDSYPLVPVPIIAAANTAITASNSYGYWYTGTKTLGTLLAMLGGGLIYAGTDLAPLSLGRLYVQEHPATVELEVSRQSDAIEATFRASLDEKSIVLRPGHAHILTRDPQWMLADEYIFRINEFGPTPDLMTEHPRLRIPAKDEAEFLDHYLVPLSRTVPVRGDVVQWEEIEAEPEPRIYLAEREGELVAELRFGYGTCEVPFEKQTPIETVTRVEQTTTFARIRRNAIAEHMAQQQLGASFGLKRGTSAHEFALRKSVAPVDFLLRDVPKLAAAGFTVFGEDALTSARVNRHRPSISFNVSSGIDWFDVEAVITFGDQELSLKEFKRAMKRRDRYVKLADGSLGAIPEEWIERYRHLFAFAEERDDGMRLSSHHLGLLDQVLSEADRAQTDAAFAERRERLRSFERLEPRALPSGFVGELRPYQKAGYDWLHFLRDYGFGGCLADDMGMGKTIITLAFLQSLYEQEPRPAATLIVMPRSLLFNWQREASLFAPGLRVYVHADQGRISEPERFGEYDLVLTTYGVMLRDAELLRSYMFHYLILDESQAIKNPLAETSRAARTLKAEHRLVLTGTPVENSTLELWSQFAFLNPGLLGNLDYFREEFANPIERKQDGETATFLRKMVYPFILRRTKEQVALDLPPRTEELVIVEMETAQRKLYNKTRDHYRAMLLGLIDNDGLNDARMKILEGLLRLRQICNHPRLVDAKFRGQSAKFEVLLQTLETLKAEGHKALVFSQFVQMLTLIRQGLDDRKIPYAYLDGSTRDRQSVVDRFQQSDDLPFFLISLKAGGVGLNLTAADYVIHVDPWWNPAVEMQATDRTHRIGQTRPVFVYKLITRDTVEEKILKLQEQKRALVSQLISSEGGVFKSLTRDDVEILFT</sequence>
<dbReference type="AlphaFoldDB" id="A0A2H3L2P0"/>
<reference evidence="4 5" key="1">
    <citation type="submission" date="2016-05" db="EMBL/GenBank/DDBJ databases">
        <authorList>
            <person name="Lavstsen T."/>
            <person name="Jespersen J.S."/>
        </authorList>
    </citation>
    <scope>NUCLEOTIDE SEQUENCE [LARGE SCALE GENOMIC DNA]</scope>
    <source>
        <strain evidence="4 5">B7-9</strain>
    </source>
</reference>
<protein>
    <submittedName>
        <fullName evidence="4">Serine/threonine protein kinase</fullName>
    </submittedName>
</protein>
<dbReference type="PANTHER" id="PTHR10799">
    <property type="entry name" value="SNF2/RAD54 HELICASE FAMILY"/>
    <property type="match status" value="1"/>
</dbReference>
<dbReference type="InterPro" id="IPR038718">
    <property type="entry name" value="SNF2-like_sf"/>
</dbReference>
<dbReference type="Proteomes" id="UP000220922">
    <property type="component" value="Unassembled WGS sequence"/>
</dbReference>
<dbReference type="Pfam" id="PF00176">
    <property type="entry name" value="SNF2-rel_dom"/>
    <property type="match status" value="1"/>
</dbReference>
<keyword evidence="4" id="KW-0723">Serine/threonine-protein kinase</keyword>
<dbReference type="InterPro" id="IPR000330">
    <property type="entry name" value="SNF2_N"/>
</dbReference>
<evidence type="ECO:0000313" key="4">
    <source>
        <dbReference type="EMBL" id="PDV99023.1"/>
    </source>
</evidence>
<proteinExistence type="predicted"/>
<dbReference type="SUPFAM" id="SSF52540">
    <property type="entry name" value="P-loop containing nucleoside triphosphate hydrolases"/>
    <property type="match status" value="2"/>
</dbReference>
<comment type="caution">
    <text evidence="4">The sequence shown here is derived from an EMBL/GenBank/DDBJ whole genome shotgun (WGS) entry which is preliminary data.</text>
</comment>
<dbReference type="Pfam" id="PF00271">
    <property type="entry name" value="Helicase_C"/>
    <property type="match status" value="1"/>
</dbReference>
<organism evidence="4 5">
    <name type="scientific">Candidatus Chloroploca asiatica</name>
    <dbReference type="NCBI Taxonomy" id="1506545"/>
    <lineage>
        <taxon>Bacteria</taxon>
        <taxon>Bacillati</taxon>
        <taxon>Chloroflexota</taxon>
        <taxon>Chloroflexia</taxon>
        <taxon>Chloroflexales</taxon>
        <taxon>Chloroflexineae</taxon>
        <taxon>Oscillochloridaceae</taxon>
        <taxon>Candidatus Chloroploca</taxon>
    </lineage>
</organism>
<dbReference type="PROSITE" id="PS51192">
    <property type="entry name" value="HELICASE_ATP_BIND_1"/>
    <property type="match status" value="1"/>
</dbReference>
<dbReference type="RefSeq" id="WP_097652503.1">
    <property type="nucleotide sequence ID" value="NZ_LYXE01000085.1"/>
</dbReference>
<dbReference type="GO" id="GO:0016787">
    <property type="term" value="F:hydrolase activity"/>
    <property type="evidence" value="ECO:0007669"/>
    <property type="project" value="UniProtKB-KW"/>
</dbReference>
<dbReference type="InterPro" id="IPR001650">
    <property type="entry name" value="Helicase_C-like"/>
</dbReference>
<feature type="domain" description="Helicase ATP-binding" evidence="2">
    <location>
        <begin position="616"/>
        <end position="776"/>
    </location>
</feature>
<dbReference type="InterPro" id="IPR027417">
    <property type="entry name" value="P-loop_NTPase"/>
</dbReference>
<evidence type="ECO:0000259" key="2">
    <source>
        <dbReference type="PROSITE" id="PS51192"/>
    </source>
</evidence>
<dbReference type="Gene3D" id="3.40.50.300">
    <property type="entry name" value="P-loop containing nucleotide triphosphate hydrolases"/>
    <property type="match status" value="1"/>
</dbReference>
<dbReference type="OrthoDB" id="9814088at2"/>
<dbReference type="EMBL" id="LYXE01000085">
    <property type="protein sequence ID" value="PDV99023.1"/>
    <property type="molecule type" value="Genomic_DNA"/>
</dbReference>
<dbReference type="CDD" id="cd18012">
    <property type="entry name" value="DEXQc_arch_SWI2_SNF2"/>
    <property type="match status" value="1"/>
</dbReference>
<dbReference type="InterPro" id="IPR014001">
    <property type="entry name" value="Helicase_ATP-bd"/>
</dbReference>
<dbReference type="SMART" id="SM00487">
    <property type="entry name" value="DEXDc"/>
    <property type="match status" value="1"/>
</dbReference>
<evidence type="ECO:0000259" key="3">
    <source>
        <dbReference type="PROSITE" id="PS51194"/>
    </source>
</evidence>
<accession>A0A2H3L2P0</accession>
<dbReference type="PROSITE" id="PS51194">
    <property type="entry name" value="HELICASE_CTER"/>
    <property type="match status" value="1"/>
</dbReference>
<gene>
    <name evidence="4" type="ORF">A9Q02_13760</name>
</gene>
<keyword evidence="5" id="KW-1185">Reference proteome</keyword>
<dbReference type="CDD" id="cd18793">
    <property type="entry name" value="SF2_C_SNF"/>
    <property type="match status" value="1"/>
</dbReference>